<feature type="domain" description="NAD-dependent epimerase/dehydratase" evidence="6">
    <location>
        <begin position="6"/>
        <end position="230"/>
    </location>
</feature>
<sequence length="305" mass="33215">MISKAVILGGGGFLGTHLTNKLLLEGVDVVSIGRNPIVGRNSHIVADLFELDSLDILLKGADVCIHLVTSVVPSSAERGGYAELEKNLALAFRIAESCRKTNVCKLIFASSGGTVYGQDAMGANEECACKPIGLYGVQKLAIESTLRSCLRNTSCHLVNLRIGNPYGLGQEGKKAHGIIGHILNSIETGLPFSVWGDGSQVRDYIYISDVMDAFFQSILYSGEKDVFNIGTGIGVSTNELIGICQEVLGKKVSVIYEKHPEYDVNRVSLDIGNAQSELEWQPIVGLREGIGMYYREWLKKNYERK</sequence>
<dbReference type="PANTHER" id="PTHR43725">
    <property type="entry name" value="UDP-GLUCOSE 4-EPIMERASE"/>
    <property type="match status" value="1"/>
</dbReference>
<organism evidence="7 8">
    <name type="scientific">Solilutibacter pythonis</name>
    <dbReference type="NCBI Taxonomy" id="2483112"/>
    <lineage>
        <taxon>Bacteria</taxon>
        <taxon>Pseudomonadati</taxon>
        <taxon>Pseudomonadota</taxon>
        <taxon>Gammaproteobacteria</taxon>
        <taxon>Lysobacterales</taxon>
        <taxon>Lysobacteraceae</taxon>
        <taxon>Solilutibacter</taxon>
    </lineage>
</organism>
<dbReference type="PANTHER" id="PTHR43725:SF53">
    <property type="entry name" value="UDP-ARABINOSE 4-EPIMERASE 1"/>
    <property type="match status" value="1"/>
</dbReference>
<dbReference type="InterPro" id="IPR036291">
    <property type="entry name" value="NAD(P)-bd_dom_sf"/>
</dbReference>
<evidence type="ECO:0000313" key="7">
    <source>
        <dbReference type="EMBL" id="RMH93343.1"/>
    </source>
</evidence>
<evidence type="ECO:0000256" key="2">
    <source>
        <dbReference type="ARBA" id="ARBA00007637"/>
    </source>
</evidence>
<dbReference type="SUPFAM" id="SSF51735">
    <property type="entry name" value="NAD(P)-binding Rossmann-fold domains"/>
    <property type="match status" value="1"/>
</dbReference>
<evidence type="ECO:0000313" key="8">
    <source>
        <dbReference type="Proteomes" id="UP000275012"/>
    </source>
</evidence>
<proteinExistence type="inferred from homology"/>
<keyword evidence="8" id="KW-1185">Reference proteome</keyword>
<dbReference type="RefSeq" id="WP_122101147.1">
    <property type="nucleotide sequence ID" value="NZ_RFLY01000006.1"/>
</dbReference>
<comment type="caution">
    <text evidence="7">The sequence shown here is derived from an EMBL/GenBank/DDBJ whole genome shotgun (WGS) entry which is preliminary data.</text>
</comment>
<accession>A0A3M2HZM5</accession>
<reference evidence="7 8" key="1">
    <citation type="submission" date="2018-10" db="EMBL/GenBank/DDBJ databases">
        <title>Proposal of Lysobacter pythonis sp. nov. isolated from royal pythons (Python regius).</title>
        <authorList>
            <person name="Hans-Juergen B."/>
            <person name="Huptas C."/>
            <person name="Sandra B."/>
            <person name="Igor L."/>
            <person name="Joachim S."/>
            <person name="Siegfried S."/>
            <person name="Mareike W."/>
            <person name="Peter K."/>
        </authorList>
    </citation>
    <scope>NUCLEOTIDE SEQUENCE [LARGE SCALE GENOMIC DNA]</scope>
    <source>
        <strain evidence="7 8">4284/11</strain>
    </source>
</reference>
<dbReference type="Proteomes" id="UP000275012">
    <property type="component" value="Unassembled WGS sequence"/>
</dbReference>
<dbReference type="AlphaFoldDB" id="A0A3M2HZM5"/>
<gene>
    <name evidence="7" type="ORF">EBB59_05520</name>
</gene>
<evidence type="ECO:0000256" key="5">
    <source>
        <dbReference type="ARBA" id="ARBA00033067"/>
    </source>
</evidence>
<dbReference type="Pfam" id="PF01370">
    <property type="entry name" value="Epimerase"/>
    <property type="match status" value="1"/>
</dbReference>
<name>A0A3M2HZM5_9GAMM</name>
<evidence type="ECO:0000259" key="6">
    <source>
        <dbReference type="Pfam" id="PF01370"/>
    </source>
</evidence>
<comment type="pathway">
    <text evidence="1">Carbohydrate metabolism; galactose metabolism.</text>
</comment>
<dbReference type="EMBL" id="RFLY01000006">
    <property type="protein sequence ID" value="RMH93343.1"/>
    <property type="molecule type" value="Genomic_DNA"/>
</dbReference>
<evidence type="ECO:0000256" key="3">
    <source>
        <dbReference type="ARBA" id="ARBA00018569"/>
    </source>
</evidence>
<evidence type="ECO:0000256" key="1">
    <source>
        <dbReference type="ARBA" id="ARBA00004947"/>
    </source>
</evidence>
<dbReference type="Gene3D" id="3.40.50.720">
    <property type="entry name" value="NAD(P)-binding Rossmann-like Domain"/>
    <property type="match status" value="1"/>
</dbReference>
<dbReference type="InterPro" id="IPR001509">
    <property type="entry name" value="Epimerase_deHydtase"/>
</dbReference>
<evidence type="ECO:0000256" key="4">
    <source>
        <dbReference type="ARBA" id="ARBA00031367"/>
    </source>
</evidence>
<dbReference type="Gene3D" id="3.90.25.10">
    <property type="entry name" value="UDP-galactose 4-epimerase, domain 1"/>
    <property type="match status" value="1"/>
</dbReference>
<comment type="similarity">
    <text evidence="2">Belongs to the NAD(P)-dependent epimerase/dehydratase family.</text>
</comment>
<dbReference type="OrthoDB" id="5295702at2"/>
<protein>
    <recommendedName>
        <fullName evidence="3">UDP-glucose 4-epimerase</fullName>
    </recommendedName>
    <alternativeName>
        <fullName evidence="5">Galactowaldenase</fullName>
    </alternativeName>
    <alternativeName>
        <fullName evidence="4">UDP-galactose 4-epimerase</fullName>
    </alternativeName>
</protein>